<gene>
    <name evidence="8" type="primary">vapC</name>
    <name evidence="10" type="ORF">EJP67_07985</name>
</gene>
<evidence type="ECO:0000256" key="1">
    <source>
        <dbReference type="ARBA" id="ARBA00001946"/>
    </source>
</evidence>
<evidence type="ECO:0000256" key="2">
    <source>
        <dbReference type="ARBA" id="ARBA00022649"/>
    </source>
</evidence>
<evidence type="ECO:0000256" key="4">
    <source>
        <dbReference type="ARBA" id="ARBA00022723"/>
    </source>
</evidence>
<comment type="similarity">
    <text evidence="7 8">Belongs to the PINc/VapC protein family.</text>
</comment>
<keyword evidence="8" id="KW-0800">Toxin</keyword>
<dbReference type="InterPro" id="IPR029060">
    <property type="entry name" value="PIN-like_dom_sf"/>
</dbReference>
<evidence type="ECO:0000256" key="6">
    <source>
        <dbReference type="ARBA" id="ARBA00022842"/>
    </source>
</evidence>
<comment type="cofactor">
    <cofactor evidence="1 8">
        <name>Mg(2+)</name>
        <dbReference type="ChEBI" id="CHEBI:18420"/>
    </cofactor>
</comment>
<keyword evidence="5 8" id="KW-0378">Hydrolase</keyword>
<dbReference type="InterPro" id="IPR022907">
    <property type="entry name" value="VapC_family"/>
</dbReference>
<accession>A0A433MH04</accession>
<proteinExistence type="inferred from homology"/>
<dbReference type="PANTHER" id="PTHR33653">
    <property type="entry name" value="RIBONUCLEASE VAPC2"/>
    <property type="match status" value="1"/>
</dbReference>
<reference evidence="10 11" key="1">
    <citation type="submission" date="2018-12" db="EMBL/GenBank/DDBJ databases">
        <title>The genome sequences of Variovorax guangxiensis DSM 27352.</title>
        <authorList>
            <person name="Gao J."/>
            <person name="Sun J."/>
        </authorList>
    </citation>
    <scope>NUCLEOTIDE SEQUENCE [LARGE SCALE GENOMIC DNA]</scope>
    <source>
        <strain evidence="10 11">DSM 27352</strain>
    </source>
</reference>
<evidence type="ECO:0000256" key="5">
    <source>
        <dbReference type="ARBA" id="ARBA00022801"/>
    </source>
</evidence>
<evidence type="ECO:0000256" key="8">
    <source>
        <dbReference type="HAMAP-Rule" id="MF_00265"/>
    </source>
</evidence>
<dbReference type="GO" id="GO:0004540">
    <property type="term" value="F:RNA nuclease activity"/>
    <property type="evidence" value="ECO:0007669"/>
    <property type="project" value="InterPro"/>
</dbReference>
<dbReference type="EC" id="3.1.-.-" evidence="8"/>
<dbReference type="GO" id="GO:0016787">
    <property type="term" value="F:hydrolase activity"/>
    <property type="evidence" value="ECO:0007669"/>
    <property type="project" value="UniProtKB-KW"/>
</dbReference>
<dbReference type="GO" id="GO:0000287">
    <property type="term" value="F:magnesium ion binding"/>
    <property type="evidence" value="ECO:0007669"/>
    <property type="project" value="UniProtKB-UniRule"/>
</dbReference>
<dbReference type="PANTHER" id="PTHR33653:SF1">
    <property type="entry name" value="RIBONUCLEASE VAPC2"/>
    <property type="match status" value="1"/>
</dbReference>
<evidence type="ECO:0000256" key="3">
    <source>
        <dbReference type="ARBA" id="ARBA00022722"/>
    </source>
</evidence>
<organism evidence="10 11">
    <name type="scientific">Variovorax guangxiensis</name>
    <dbReference type="NCBI Taxonomy" id="1775474"/>
    <lineage>
        <taxon>Bacteria</taxon>
        <taxon>Pseudomonadati</taxon>
        <taxon>Pseudomonadota</taxon>
        <taxon>Betaproteobacteria</taxon>
        <taxon>Burkholderiales</taxon>
        <taxon>Comamonadaceae</taxon>
        <taxon>Variovorax</taxon>
    </lineage>
</organism>
<dbReference type="GO" id="GO:0090729">
    <property type="term" value="F:toxin activity"/>
    <property type="evidence" value="ECO:0007669"/>
    <property type="project" value="UniProtKB-KW"/>
</dbReference>
<dbReference type="CDD" id="cd18686">
    <property type="entry name" value="PIN_VapC-like"/>
    <property type="match status" value="1"/>
</dbReference>
<feature type="domain" description="PIN" evidence="9">
    <location>
        <begin position="14"/>
        <end position="121"/>
    </location>
</feature>
<feature type="binding site" evidence="8">
    <location>
        <position position="16"/>
    </location>
    <ligand>
        <name>Mg(2+)</name>
        <dbReference type="ChEBI" id="CHEBI:18420"/>
    </ligand>
</feature>
<comment type="caution">
    <text evidence="10">The sequence shown here is derived from an EMBL/GenBank/DDBJ whole genome shotgun (WGS) entry which is preliminary data.</text>
</comment>
<dbReference type="AlphaFoldDB" id="A0A433MH04"/>
<dbReference type="Pfam" id="PF01850">
    <property type="entry name" value="PIN"/>
    <property type="match status" value="1"/>
</dbReference>
<feature type="binding site" evidence="8">
    <location>
        <position position="98"/>
    </location>
    <ligand>
        <name>Mg(2+)</name>
        <dbReference type="ChEBI" id="CHEBI:18420"/>
    </ligand>
</feature>
<dbReference type="OrthoDB" id="199285at2"/>
<dbReference type="SUPFAM" id="SSF88723">
    <property type="entry name" value="PIN domain-like"/>
    <property type="match status" value="1"/>
</dbReference>
<dbReference type="Gene3D" id="3.40.50.1010">
    <property type="entry name" value="5'-nuclease"/>
    <property type="match status" value="1"/>
</dbReference>
<sequence>MARSSVKAPVGPLVLDSSCWLEVFGATERAKLYQPAAADPSLLVVPVVTLYEVYKTLRRIRDASIASRAAAYMQQGDVVELDAALCLGAADNGLPFADSLIYATAQARGATLWTQDAHFDGLPGVKYFSKP</sequence>
<keyword evidence="6 8" id="KW-0460">Magnesium</keyword>
<keyword evidence="3 8" id="KW-0540">Nuclease</keyword>
<keyword evidence="2 8" id="KW-1277">Toxin-antitoxin system</keyword>
<dbReference type="Proteomes" id="UP000281118">
    <property type="component" value="Unassembled WGS sequence"/>
</dbReference>
<dbReference type="InterPro" id="IPR002716">
    <property type="entry name" value="PIN_dom"/>
</dbReference>
<dbReference type="RefSeq" id="WP_126021179.1">
    <property type="nucleotide sequence ID" value="NZ_RXFT01000002.1"/>
</dbReference>
<evidence type="ECO:0000313" key="11">
    <source>
        <dbReference type="Proteomes" id="UP000281118"/>
    </source>
</evidence>
<keyword evidence="4 8" id="KW-0479">Metal-binding</keyword>
<dbReference type="HAMAP" id="MF_00265">
    <property type="entry name" value="VapC_Nob1"/>
    <property type="match status" value="1"/>
</dbReference>
<dbReference type="InterPro" id="IPR050556">
    <property type="entry name" value="Type_II_TA_system_RNase"/>
</dbReference>
<evidence type="ECO:0000259" key="9">
    <source>
        <dbReference type="Pfam" id="PF01850"/>
    </source>
</evidence>
<protein>
    <recommendedName>
        <fullName evidence="8">Ribonuclease VapC</fullName>
        <shortName evidence="8">RNase VapC</shortName>
        <ecNumber evidence="8">3.1.-.-</ecNumber>
    </recommendedName>
    <alternativeName>
        <fullName evidence="8">Toxin VapC</fullName>
    </alternativeName>
</protein>
<evidence type="ECO:0000313" key="10">
    <source>
        <dbReference type="EMBL" id="RUR67002.1"/>
    </source>
</evidence>
<evidence type="ECO:0000256" key="7">
    <source>
        <dbReference type="ARBA" id="ARBA00038093"/>
    </source>
</evidence>
<comment type="function">
    <text evidence="8">Toxic component of a toxin-antitoxin (TA) system. An RNase.</text>
</comment>
<name>A0A433MH04_9BURK</name>
<dbReference type="EMBL" id="RXFT01000002">
    <property type="protein sequence ID" value="RUR67002.1"/>
    <property type="molecule type" value="Genomic_DNA"/>
</dbReference>